<evidence type="ECO:0008006" key="3">
    <source>
        <dbReference type="Google" id="ProtNLM"/>
    </source>
</evidence>
<evidence type="ECO:0000313" key="1">
    <source>
        <dbReference type="EMBL" id="SDX12273.1"/>
    </source>
</evidence>
<dbReference type="OrthoDB" id="1053324at2"/>
<gene>
    <name evidence="1" type="ORF">SAMN05444338_10779</name>
</gene>
<accession>A0A1H2Z474</accession>
<dbReference type="RefSeq" id="WP_091431837.1">
    <property type="nucleotide sequence ID" value="NZ_FNMV01000007.1"/>
</dbReference>
<sequence>MARTKKQIKAEITTPFMANETLAAKYGYAVGASFDAEFSLVSLENILFEIVALALFIHELFFDQHTKEVNERLANEKAGTLPWYRTMALRFQFGFDLVADKDYFDNGNATAEQIALSKIIKYAAVNEAADSSRVILKIAGETNGVLSDFDDPSQVEAIQAYINEIRVAGVQVTIINYKADRLYINLQIKRDALVLDESGMSKLDANYPVNEALQEFMKELKFNGELQLSLLIDKLQIIPGVLDATLLSAESSWIDPALNGYGTPQPIFVSKIAESGYFEIVTFDNINYVV</sequence>
<proteinExistence type="predicted"/>
<reference evidence="2" key="1">
    <citation type="submission" date="2016-10" db="EMBL/GenBank/DDBJ databases">
        <authorList>
            <person name="Varghese N."/>
            <person name="Submissions S."/>
        </authorList>
    </citation>
    <scope>NUCLEOTIDE SEQUENCE [LARGE SCALE GENOMIC DNA]</scope>
    <source>
        <strain evidence="2">DSM 15718</strain>
    </source>
</reference>
<protein>
    <recommendedName>
        <fullName evidence="3">Nucleotidyltransferase</fullName>
    </recommendedName>
</protein>
<dbReference type="Proteomes" id="UP000198569">
    <property type="component" value="Unassembled WGS sequence"/>
</dbReference>
<name>A0A1H2Z474_9FLAO</name>
<organism evidence="1 2">
    <name type="scientific">Flavobacterium degerlachei</name>
    <dbReference type="NCBI Taxonomy" id="229203"/>
    <lineage>
        <taxon>Bacteria</taxon>
        <taxon>Pseudomonadati</taxon>
        <taxon>Bacteroidota</taxon>
        <taxon>Flavobacteriia</taxon>
        <taxon>Flavobacteriales</taxon>
        <taxon>Flavobacteriaceae</taxon>
        <taxon>Flavobacterium</taxon>
    </lineage>
</organism>
<keyword evidence="2" id="KW-1185">Reference proteome</keyword>
<evidence type="ECO:0000313" key="2">
    <source>
        <dbReference type="Proteomes" id="UP000198569"/>
    </source>
</evidence>
<dbReference type="AlphaFoldDB" id="A0A1H2Z474"/>
<dbReference type="STRING" id="229203.SAMN05444338_10779"/>
<dbReference type="EMBL" id="FNMV01000007">
    <property type="protein sequence ID" value="SDX12273.1"/>
    <property type="molecule type" value="Genomic_DNA"/>
</dbReference>